<reference evidence="2" key="1">
    <citation type="submission" date="2020-07" db="EMBL/GenBank/DDBJ databases">
        <title>The High-quality genome of the commercially important snow crab, Chionoecetes opilio.</title>
        <authorList>
            <person name="Jeong J.-H."/>
            <person name="Ryu S."/>
        </authorList>
    </citation>
    <scope>NUCLEOTIDE SEQUENCE</scope>
    <source>
        <strain evidence="2">MADBK_172401_WGS</strain>
        <tissue evidence="2">Digestive gland</tissue>
    </source>
</reference>
<protein>
    <submittedName>
        <fullName evidence="2">Uncharacterized protein</fullName>
    </submittedName>
</protein>
<name>A0A8J4YE74_CHIOP</name>
<evidence type="ECO:0000313" key="3">
    <source>
        <dbReference type="Proteomes" id="UP000770661"/>
    </source>
</evidence>
<gene>
    <name evidence="2" type="ORF">GWK47_046164</name>
</gene>
<sequence>MKWKRWKGNTQETCSIGVREHMEMARRVQGGCIYLEEEQINEDKFAGDAYSYSPFTVTIAHAGPVVGVYPLLVSPLSGLLVSESPTISTLSLLNSPDRRGSRRSSERLRTFHEPTRRTLRRFIPGVIRRAGAA</sequence>
<keyword evidence="3" id="KW-1185">Reference proteome</keyword>
<feature type="region of interest" description="Disordered" evidence="1">
    <location>
        <begin position="92"/>
        <end position="111"/>
    </location>
</feature>
<evidence type="ECO:0000313" key="2">
    <source>
        <dbReference type="EMBL" id="KAG0721601.1"/>
    </source>
</evidence>
<proteinExistence type="predicted"/>
<evidence type="ECO:0000256" key="1">
    <source>
        <dbReference type="SAM" id="MobiDB-lite"/>
    </source>
</evidence>
<dbReference type="AlphaFoldDB" id="A0A8J4YE74"/>
<dbReference type="Proteomes" id="UP000770661">
    <property type="component" value="Unassembled WGS sequence"/>
</dbReference>
<accession>A0A8J4YE74</accession>
<organism evidence="2 3">
    <name type="scientific">Chionoecetes opilio</name>
    <name type="common">Atlantic snow crab</name>
    <name type="synonym">Cancer opilio</name>
    <dbReference type="NCBI Taxonomy" id="41210"/>
    <lineage>
        <taxon>Eukaryota</taxon>
        <taxon>Metazoa</taxon>
        <taxon>Ecdysozoa</taxon>
        <taxon>Arthropoda</taxon>
        <taxon>Crustacea</taxon>
        <taxon>Multicrustacea</taxon>
        <taxon>Malacostraca</taxon>
        <taxon>Eumalacostraca</taxon>
        <taxon>Eucarida</taxon>
        <taxon>Decapoda</taxon>
        <taxon>Pleocyemata</taxon>
        <taxon>Brachyura</taxon>
        <taxon>Eubrachyura</taxon>
        <taxon>Majoidea</taxon>
        <taxon>Majidae</taxon>
        <taxon>Chionoecetes</taxon>
    </lineage>
</organism>
<feature type="compositionally biased region" description="Basic and acidic residues" evidence="1">
    <location>
        <begin position="96"/>
        <end position="111"/>
    </location>
</feature>
<comment type="caution">
    <text evidence="2">The sequence shown here is derived from an EMBL/GenBank/DDBJ whole genome shotgun (WGS) entry which is preliminary data.</text>
</comment>
<dbReference type="EMBL" id="JACEEZ010010821">
    <property type="protein sequence ID" value="KAG0721601.1"/>
    <property type="molecule type" value="Genomic_DNA"/>
</dbReference>